<proteinExistence type="predicted"/>
<dbReference type="Proteomes" id="UP001066276">
    <property type="component" value="Chromosome 4_2"/>
</dbReference>
<sequence length="55" mass="6190">FSRPCVYLTVRVKKRYGEATSNSLQHTTGCFKVKTVSHDLPRGEILLVAVWGIIN</sequence>
<dbReference type="EMBL" id="JANPWB010000008">
    <property type="protein sequence ID" value="KAJ1159687.1"/>
    <property type="molecule type" value="Genomic_DNA"/>
</dbReference>
<feature type="non-terminal residue" evidence="1">
    <location>
        <position position="55"/>
    </location>
</feature>
<accession>A0AAV7S4Z2</accession>
<protein>
    <submittedName>
        <fullName evidence="1">Uncharacterized protein</fullName>
    </submittedName>
</protein>
<comment type="caution">
    <text evidence="1">The sequence shown here is derived from an EMBL/GenBank/DDBJ whole genome shotgun (WGS) entry which is preliminary data.</text>
</comment>
<name>A0AAV7S4Z2_PLEWA</name>
<dbReference type="AlphaFoldDB" id="A0AAV7S4Z2"/>
<keyword evidence="2" id="KW-1185">Reference proteome</keyword>
<feature type="non-terminal residue" evidence="1">
    <location>
        <position position="1"/>
    </location>
</feature>
<evidence type="ECO:0000313" key="1">
    <source>
        <dbReference type="EMBL" id="KAJ1159687.1"/>
    </source>
</evidence>
<evidence type="ECO:0000313" key="2">
    <source>
        <dbReference type="Proteomes" id="UP001066276"/>
    </source>
</evidence>
<gene>
    <name evidence="1" type="ORF">NDU88_000192</name>
</gene>
<reference evidence="1" key="1">
    <citation type="journal article" date="2022" name="bioRxiv">
        <title>Sequencing and chromosome-scale assembly of the giantPleurodeles waltlgenome.</title>
        <authorList>
            <person name="Brown T."/>
            <person name="Elewa A."/>
            <person name="Iarovenko S."/>
            <person name="Subramanian E."/>
            <person name="Araus A.J."/>
            <person name="Petzold A."/>
            <person name="Susuki M."/>
            <person name="Suzuki K.-i.T."/>
            <person name="Hayashi T."/>
            <person name="Toyoda A."/>
            <person name="Oliveira C."/>
            <person name="Osipova E."/>
            <person name="Leigh N.D."/>
            <person name="Simon A."/>
            <person name="Yun M.H."/>
        </authorList>
    </citation>
    <scope>NUCLEOTIDE SEQUENCE</scope>
    <source>
        <strain evidence="1">20211129_DDA</strain>
        <tissue evidence="1">Liver</tissue>
    </source>
</reference>
<organism evidence="1 2">
    <name type="scientific">Pleurodeles waltl</name>
    <name type="common">Iberian ribbed newt</name>
    <dbReference type="NCBI Taxonomy" id="8319"/>
    <lineage>
        <taxon>Eukaryota</taxon>
        <taxon>Metazoa</taxon>
        <taxon>Chordata</taxon>
        <taxon>Craniata</taxon>
        <taxon>Vertebrata</taxon>
        <taxon>Euteleostomi</taxon>
        <taxon>Amphibia</taxon>
        <taxon>Batrachia</taxon>
        <taxon>Caudata</taxon>
        <taxon>Salamandroidea</taxon>
        <taxon>Salamandridae</taxon>
        <taxon>Pleurodelinae</taxon>
        <taxon>Pleurodeles</taxon>
    </lineage>
</organism>